<dbReference type="PROSITE" id="PS51450">
    <property type="entry name" value="LRR"/>
    <property type="match status" value="1"/>
</dbReference>
<dbReference type="PANTHER" id="PTHR10552">
    <property type="entry name" value="U2 SMALL NUCLEAR RIBONUCLEOPROTEIN A"/>
    <property type="match status" value="1"/>
</dbReference>
<organism evidence="11 12">
    <name type="scientific">Tigriopus californicus</name>
    <name type="common">Marine copepod</name>
    <dbReference type="NCBI Taxonomy" id="6832"/>
    <lineage>
        <taxon>Eukaryota</taxon>
        <taxon>Metazoa</taxon>
        <taxon>Ecdysozoa</taxon>
        <taxon>Arthropoda</taxon>
        <taxon>Crustacea</taxon>
        <taxon>Multicrustacea</taxon>
        <taxon>Hexanauplia</taxon>
        <taxon>Copepoda</taxon>
        <taxon>Harpacticoida</taxon>
        <taxon>Harpacticidae</taxon>
        <taxon>Tigriopus</taxon>
    </lineage>
</organism>
<evidence type="ECO:0000256" key="2">
    <source>
        <dbReference type="ARBA" id="ARBA00022614"/>
    </source>
</evidence>
<keyword evidence="12" id="KW-1185">Reference proteome</keyword>
<dbReference type="InterPro" id="IPR003603">
    <property type="entry name" value="U2A'_phosphoprotein32A_C"/>
</dbReference>
<evidence type="ECO:0000256" key="5">
    <source>
        <dbReference type="ARBA" id="ARBA00023187"/>
    </source>
</evidence>
<dbReference type="FunFam" id="3.80.10.10:FF:000026">
    <property type="entry name" value="U2 small nuclear ribonucleoprotein A"/>
    <property type="match status" value="1"/>
</dbReference>
<evidence type="ECO:0000313" key="12">
    <source>
        <dbReference type="Proteomes" id="UP000318571"/>
    </source>
</evidence>
<name>A0A553P9T4_TIGCA</name>
<dbReference type="PANTHER" id="PTHR10552:SF6">
    <property type="entry name" value="U2 SMALL NUCLEAR RIBONUCLEOPROTEIN A"/>
    <property type="match status" value="1"/>
</dbReference>
<keyword evidence="2" id="KW-0433">Leucine-rich repeat</keyword>
<dbReference type="GO" id="GO:0005686">
    <property type="term" value="C:U2 snRNP"/>
    <property type="evidence" value="ECO:0007669"/>
    <property type="project" value="TreeGrafter"/>
</dbReference>
<dbReference type="Pfam" id="PF14580">
    <property type="entry name" value="LRR_9"/>
    <property type="match status" value="1"/>
</dbReference>
<dbReference type="GO" id="GO:0030620">
    <property type="term" value="F:U2 snRNA binding"/>
    <property type="evidence" value="ECO:0007669"/>
    <property type="project" value="InterPro"/>
</dbReference>
<dbReference type="OrthoDB" id="433501at2759"/>
<keyword evidence="3" id="KW-0507">mRNA processing</keyword>
<dbReference type="InterPro" id="IPR032675">
    <property type="entry name" value="LRR_dom_sf"/>
</dbReference>
<evidence type="ECO:0000313" key="11">
    <source>
        <dbReference type="EMBL" id="TRY74428.1"/>
    </source>
</evidence>
<evidence type="ECO:0000259" key="10">
    <source>
        <dbReference type="SMART" id="SM00446"/>
    </source>
</evidence>
<evidence type="ECO:0000256" key="8">
    <source>
        <dbReference type="ARBA" id="ARBA00069881"/>
    </source>
</evidence>
<dbReference type="GO" id="GO:0005681">
    <property type="term" value="C:spliceosomal complex"/>
    <property type="evidence" value="ECO:0007669"/>
    <property type="project" value="UniProtKB-KW"/>
</dbReference>
<dbReference type="SUPFAM" id="SSF52058">
    <property type="entry name" value="L domain-like"/>
    <property type="match status" value="1"/>
</dbReference>
<accession>A0A553P9T4</accession>
<comment type="similarity">
    <text evidence="7">Belongs to the U2 small nuclear ribonucleoprotein A family.</text>
</comment>
<dbReference type="InterPro" id="IPR001611">
    <property type="entry name" value="Leu-rich_rpt"/>
</dbReference>
<evidence type="ECO:0000256" key="6">
    <source>
        <dbReference type="ARBA" id="ARBA00023242"/>
    </source>
</evidence>
<feature type="region of interest" description="Disordered" evidence="9">
    <location>
        <begin position="233"/>
        <end position="261"/>
    </location>
</feature>
<evidence type="ECO:0000256" key="1">
    <source>
        <dbReference type="ARBA" id="ARBA00004123"/>
    </source>
</evidence>
<evidence type="ECO:0000256" key="9">
    <source>
        <dbReference type="SAM" id="MobiDB-lite"/>
    </source>
</evidence>
<dbReference type="SMART" id="SM00446">
    <property type="entry name" value="LRRcap"/>
    <property type="match status" value="1"/>
</dbReference>
<dbReference type="Proteomes" id="UP000318571">
    <property type="component" value="Chromosome 2"/>
</dbReference>
<proteinExistence type="inferred from homology"/>
<evidence type="ECO:0000256" key="4">
    <source>
        <dbReference type="ARBA" id="ARBA00022737"/>
    </source>
</evidence>
<keyword evidence="3" id="KW-0747">Spliceosome</keyword>
<gene>
    <name evidence="11" type="ORF">TCAL_05023</name>
</gene>
<comment type="subcellular location">
    <subcellularLocation>
        <location evidence="1">Nucleus</location>
    </subcellularLocation>
</comment>
<dbReference type="EMBL" id="VCGU01000005">
    <property type="protein sequence ID" value="TRY74428.1"/>
    <property type="molecule type" value="Genomic_DNA"/>
</dbReference>
<comment type="caution">
    <text evidence="11">The sequence shown here is derived from an EMBL/GenBank/DDBJ whole genome shotgun (WGS) entry which is preliminary data.</text>
</comment>
<feature type="domain" description="U2A'/phosphoprotein 32 family A C-terminal" evidence="10">
    <location>
        <begin position="128"/>
        <end position="146"/>
    </location>
</feature>
<dbReference type="InterPro" id="IPR044640">
    <property type="entry name" value="RU2A"/>
</dbReference>
<dbReference type="OMA" id="PNYREYM"/>
<keyword evidence="4" id="KW-0677">Repeat</keyword>
<keyword evidence="5" id="KW-0508">mRNA splicing</keyword>
<sequence>MVKLSVDLIANACQYTNAIRDRELDLRGYKIPLIENLGATLNHFDTIDFSDNELRKVDNFPLLPRLKTLLLNNNRICRIGESLEECLPALDTVVFTNNNIQDLADIEALSSVKTISMLSFLHNPVVSKPNYRAFVIHKFPNLRVLDFKRVKYHEQKEAKALFKTSEGKAQLKEIKKRAKTFTPGEAINGSAGGASNGVNASGLSADQVRSIKTAIAKATTLEEIERLNQMLRTGIIPGQEPETQPAPSKKSGDQIEEMDDD</sequence>
<dbReference type="STRING" id="6832.A0A553P9T4"/>
<protein>
    <recommendedName>
        <fullName evidence="8">Probable U2 small nuclear ribonucleoprotein A'</fullName>
    </recommendedName>
</protein>
<dbReference type="GO" id="GO:0000398">
    <property type="term" value="P:mRNA splicing, via spliceosome"/>
    <property type="evidence" value="ECO:0007669"/>
    <property type="project" value="InterPro"/>
</dbReference>
<evidence type="ECO:0000256" key="7">
    <source>
        <dbReference type="ARBA" id="ARBA00024196"/>
    </source>
</evidence>
<dbReference type="Gene3D" id="3.80.10.10">
    <property type="entry name" value="Ribonuclease Inhibitor"/>
    <property type="match status" value="1"/>
</dbReference>
<evidence type="ECO:0000256" key="3">
    <source>
        <dbReference type="ARBA" id="ARBA00022728"/>
    </source>
</evidence>
<reference evidence="11 12" key="1">
    <citation type="journal article" date="2018" name="Nat. Ecol. Evol.">
        <title>Genomic signatures of mitonuclear coevolution across populations of Tigriopus californicus.</title>
        <authorList>
            <person name="Barreto F.S."/>
            <person name="Watson E.T."/>
            <person name="Lima T.G."/>
            <person name="Willett C.S."/>
            <person name="Edmands S."/>
            <person name="Li W."/>
            <person name="Burton R.S."/>
        </authorList>
    </citation>
    <scope>NUCLEOTIDE SEQUENCE [LARGE SCALE GENOMIC DNA]</scope>
    <source>
        <strain evidence="11 12">San Diego</strain>
    </source>
</reference>
<dbReference type="AlphaFoldDB" id="A0A553P9T4"/>
<keyword evidence="6" id="KW-0539">Nucleus</keyword>